<dbReference type="EC" id="2.1.1.72" evidence="2"/>
<dbReference type="GO" id="GO:0032259">
    <property type="term" value="P:methylation"/>
    <property type="evidence" value="ECO:0007669"/>
    <property type="project" value="UniProtKB-KW"/>
</dbReference>
<dbReference type="GO" id="GO:0009007">
    <property type="term" value="F:site-specific DNA-methyltransferase (adenine-specific) activity"/>
    <property type="evidence" value="ECO:0007669"/>
    <property type="project" value="UniProtKB-EC"/>
</dbReference>
<dbReference type="InterPro" id="IPR012327">
    <property type="entry name" value="MeTrfase_D12"/>
</dbReference>
<evidence type="ECO:0000256" key="4">
    <source>
        <dbReference type="ARBA" id="ARBA00022679"/>
    </source>
</evidence>
<dbReference type="PRINTS" id="PR00505">
    <property type="entry name" value="D12N6MTFRASE"/>
</dbReference>
<keyword evidence="5" id="KW-0949">S-adenosyl-L-methionine</keyword>
<dbReference type="RefSeq" id="YP_010669154.1">
    <property type="nucleotide sequence ID" value="NC_070959.1"/>
</dbReference>
<organism evidence="7 8">
    <name type="scientific">Synechococcus phage S-N03</name>
    <dbReference type="NCBI Taxonomy" id="2718943"/>
    <lineage>
        <taxon>Viruses</taxon>
        <taxon>Duplodnaviria</taxon>
        <taxon>Heunggongvirae</taxon>
        <taxon>Uroviricota</taxon>
        <taxon>Caudoviricetes</taxon>
        <taxon>Pantevenvirales</taxon>
        <taxon>Kyanoviridae</taxon>
        <taxon>Huanghaivirus</taxon>
        <taxon>Huanghaivirus snothree</taxon>
    </lineage>
</organism>
<comment type="catalytic activity">
    <reaction evidence="6">
        <text>a 2'-deoxyadenosine in DNA + S-adenosyl-L-methionine = an N(6)-methyl-2'-deoxyadenosine in DNA + S-adenosyl-L-homocysteine + H(+)</text>
        <dbReference type="Rhea" id="RHEA:15197"/>
        <dbReference type="Rhea" id="RHEA-COMP:12418"/>
        <dbReference type="Rhea" id="RHEA-COMP:12419"/>
        <dbReference type="ChEBI" id="CHEBI:15378"/>
        <dbReference type="ChEBI" id="CHEBI:57856"/>
        <dbReference type="ChEBI" id="CHEBI:59789"/>
        <dbReference type="ChEBI" id="CHEBI:90615"/>
        <dbReference type="ChEBI" id="CHEBI:90616"/>
        <dbReference type="EC" id="2.1.1.72"/>
    </reaction>
</comment>
<dbReference type="PANTHER" id="PTHR30481">
    <property type="entry name" value="DNA ADENINE METHYLASE"/>
    <property type="match status" value="1"/>
</dbReference>
<sequence length="297" mass="34862">MAKPLYKWTGGKGRLLKKYEDLNFFPEADQFDTFVDLFFGGGAVTCWVAERYPDKKLVINDLNSEMMSLMYQMRDNWSEFRDHYLRVSEVFLNTPQDRRKALYNCYKKRYAWNYKWLSEAEIAANLLVMMKTNFNGIWQGYKMYGERYSTPPGHINYKASLFDIEKVEQFREVLLRADVHCKSFEDVPIPERAWIFADPPYRDTKKMYSDQFDDALQHSLAQHLIDAAEQKGALYAESNKEIGDGFWTDRFPAEYLNFLDHKYTCGHGGAVNPVTEVLIKNYGNDIPEPINLEDFVK</sequence>
<reference evidence="7 8" key="1">
    <citation type="submission" date="2020-03" db="EMBL/GenBank/DDBJ databases">
        <title>The Isolation and Genome Sequence of a Novel Cyanophage S-N03 from the Huanghai Sea, China.</title>
        <authorList>
            <person name="Jiang T."/>
        </authorList>
    </citation>
    <scope>NUCLEOTIDE SEQUENCE [LARGE SCALE GENOMIC DNA]</scope>
</reference>
<dbReference type="GO" id="GO:1904047">
    <property type="term" value="F:S-adenosyl-L-methionine binding"/>
    <property type="evidence" value="ECO:0007669"/>
    <property type="project" value="TreeGrafter"/>
</dbReference>
<dbReference type="KEGG" id="vg:77945308"/>
<evidence type="ECO:0000256" key="5">
    <source>
        <dbReference type="ARBA" id="ARBA00022691"/>
    </source>
</evidence>
<comment type="similarity">
    <text evidence="1">Belongs to the N(4)/N(6)-methyltransferase family.</text>
</comment>
<name>A0A6G8R5W5_9CAUD</name>
<dbReference type="Gene3D" id="1.10.1020.10">
    <property type="entry name" value="Adenine-specific Methyltransferase, Domain 2"/>
    <property type="match status" value="1"/>
</dbReference>
<protein>
    <recommendedName>
        <fullName evidence="2">site-specific DNA-methyltransferase (adenine-specific)</fullName>
        <ecNumber evidence="2">2.1.1.72</ecNumber>
    </recommendedName>
</protein>
<dbReference type="GO" id="GO:0006298">
    <property type="term" value="P:mismatch repair"/>
    <property type="evidence" value="ECO:0007669"/>
    <property type="project" value="TreeGrafter"/>
</dbReference>
<dbReference type="InterPro" id="IPR023095">
    <property type="entry name" value="Ade_MeTrfase_dom_2"/>
</dbReference>
<keyword evidence="3 7" id="KW-0489">Methyltransferase</keyword>
<dbReference type="GO" id="GO:0043565">
    <property type="term" value="F:sequence-specific DNA binding"/>
    <property type="evidence" value="ECO:0007669"/>
    <property type="project" value="TreeGrafter"/>
</dbReference>
<dbReference type="PANTHER" id="PTHR30481:SF3">
    <property type="entry name" value="DNA ADENINE METHYLASE"/>
    <property type="match status" value="1"/>
</dbReference>
<keyword evidence="8" id="KW-1185">Reference proteome</keyword>
<dbReference type="PROSITE" id="PS00092">
    <property type="entry name" value="N6_MTASE"/>
    <property type="match status" value="1"/>
</dbReference>
<evidence type="ECO:0000313" key="7">
    <source>
        <dbReference type="EMBL" id="QIN96774.1"/>
    </source>
</evidence>
<dbReference type="Proteomes" id="UP000502617">
    <property type="component" value="Segment"/>
</dbReference>
<evidence type="ECO:0000256" key="2">
    <source>
        <dbReference type="ARBA" id="ARBA00011900"/>
    </source>
</evidence>
<accession>A0A6G8R5W5</accession>
<proteinExistence type="inferred from homology"/>
<dbReference type="Gene3D" id="3.40.50.150">
    <property type="entry name" value="Vaccinia Virus protein VP39"/>
    <property type="match status" value="1"/>
</dbReference>
<evidence type="ECO:0000256" key="1">
    <source>
        <dbReference type="ARBA" id="ARBA00006594"/>
    </source>
</evidence>
<dbReference type="EMBL" id="MT162466">
    <property type="protein sequence ID" value="QIN96774.1"/>
    <property type="molecule type" value="Genomic_DNA"/>
</dbReference>
<dbReference type="GeneID" id="77945308"/>
<dbReference type="Pfam" id="PF02086">
    <property type="entry name" value="MethyltransfD12"/>
    <property type="match status" value="1"/>
</dbReference>
<dbReference type="InterPro" id="IPR029063">
    <property type="entry name" value="SAM-dependent_MTases_sf"/>
</dbReference>
<evidence type="ECO:0000256" key="3">
    <source>
        <dbReference type="ARBA" id="ARBA00022603"/>
    </source>
</evidence>
<dbReference type="SUPFAM" id="SSF53335">
    <property type="entry name" value="S-adenosyl-L-methionine-dependent methyltransferases"/>
    <property type="match status" value="1"/>
</dbReference>
<dbReference type="GO" id="GO:0009307">
    <property type="term" value="P:DNA restriction-modification system"/>
    <property type="evidence" value="ECO:0007669"/>
    <property type="project" value="InterPro"/>
</dbReference>
<keyword evidence="4" id="KW-0808">Transferase</keyword>
<evidence type="ECO:0000313" key="8">
    <source>
        <dbReference type="Proteomes" id="UP000502617"/>
    </source>
</evidence>
<dbReference type="InterPro" id="IPR002052">
    <property type="entry name" value="DNA_methylase_N6_adenine_CS"/>
</dbReference>
<evidence type="ECO:0000256" key="6">
    <source>
        <dbReference type="ARBA" id="ARBA00047942"/>
    </source>
</evidence>